<accession>A0A1Y1ZXN1</accession>
<dbReference type="Proteomes" id="UP000193144">
    <property type="component" value="Unassembled WGS sequence"/>
</dbReference>
<keyword evidence="2" id="KW-1185">Reference proteome</keyword>
<sequence length="292" mass="31428">MTFLAEEDVLNLGELELSGLIEPDDDSHVPDIDIEDYMITYYRLPYVSVEGGGIAAGGNFLTALFEALVIFGKTSRGGAAATKPTIPASKAARLFGVEGKSKGAGSATQRFAALRKKDSDINKSKAPAGAKEAASKSDAATNILKSKTFQECLAIGAGAALASAATKRQENSNNTKLIWGRTIWPSISTPPKRTTIRHPMTATNKFILLPNRASGDRLYYGACGRVPQDNEITLLQTWNGCCKYFNGENCESENALFKQTDREDGQLKGNHNDVVSSYWCNFDWNCTGAPGG</sequence>
<reference evidence="1 2" key="1">
    <citation type="submission" date="2016-07" db="EMBL/GenBank/DDBJ databases">
        <title>Pervasive Adenine N6-methylation of Active Genes in Fungi.</title>
        <authorList>
            <consortium name="DOE Joint Genome Institute"/>
            <person name="Mondo S.J."/>
            <person name="Dannebaum R.O."/>
            <person name="Kuo R.C."/>
            <person name="Labutti K."/>
            <person name="Haridas S."/>
            <person name="Kuo A."/>
            <person name="Salamov A."/>
            <person name="Ahrendt S.R."/>
            <person name="Lipzen A."/>
            <person name="Sullivan W."/>
            <person name="Andreopoulos W.B."/>
            <person name="Clum A."/>
            <person name="Lindquist E."/>
            <person name="Daum C."/>
            <person name="Ramamoorthy G.K."/>
            <person name="Gryganskyi A."/>
            <person name="Culley D."/>
            <person name="Magnuson J.K."/>
            <person name="James T.Y."/>
            <person name="O'Malley M.A."/>
            <person name="Stajich J.E."/>
            <person name="Spatafora J.W."/>
            <person name="Visel A."/>
            <person name="Grigoriev I.V."/>
        </authorList>
    </citation>
    <scope>NUCLEOTIDE SEQUENCE [LARGE SCALE GENOMIC DNA]</scope>
    <source>
        <strain evidence="1 2">CBS 115471</strain>
    </source>
</reference>
<evidence type="ECO:0000313" key="1">
    <source>
        <dbReference type="EMBL" id="ORY14964.1"/>
    </source>
</evidence>
<name>A0A1Y1ZXN1_9PLEO</name>
<dbReference type="OrthoDB" id="3791212at2759"/>
<gene>
    <name evidence="1" type="ORF">BCR34DRAFT_203332</name>
</gene>
<proteinExistence type="predicted"/>
<dbReference type="AlphaFoldDB" id="A0A1Y1ZXN1"/>
<protein>
    <submittedName>
        <fullName evidence="1">Uncharacterized protein</fullName>
    </submittedName>
</protein>
<evidence type="ECO:0000313" key="2">
    <source>
        <dbReference type="Proteomes" id="UP000193144"/>
    </source>
</evidence>
<organism evidence="1 2">
    <name type="scientific">Clohesyomyces aquaticus</name>
    <dbReference type="NCBI Taxonomy" id="1231657"/>
    <lineage>
        <taxon>Eukaryota</taxon>
        <taxon>Fungi</taxon>
        <taxon>Dikarya</taxon>
        <taxon>Ascomycota</taxon>
        <taxon>Pezizomycotina</taxon>
        <taxon>Dothideomycetes</taxon>
        <taxon>Pleosporomycetidae</taxon>
        <taxon>Pleosporales</taxon>
        <taxon>Lindgomycetaceae</taxon>
        <taxon>Clohesyomyces</taxon>
    </lineage>
</organism>
<comment type="caution">
    <text evidence="1">The sequence shown here is derived from an EMBL/GenBank/DDBJ whole genome shotgun (WGS) entry which is preliminary data.</text>
</comment>
<dbReference type="EMBL" id="MCFA01000029">
    <property type="protein sequence ID" value="ORY14964.1"/>
    <property type="molecule type" value="Genomic_DNA"/>
</dbReference>